<keyword evidence="2" id="KW-0812">Transmembrane</keyword>
<keyword evidence="2" id="KW-0472">Membrane</keyword>
<dbReference type="EMBL" id="LBZW01000003">
    <property type="protein sequence ID" value="KKR79728.1"/>
    <property type="molecule type" value="Genomic_DNA"/>
</dbReference>
<feature type="compositionally biased region" description="Polar residues" evidence="1">
    <location>
        <begin position="61"/>
        <end position="78"/>
    </location>
</feature>
<dbReference type="SUPFAM" id="SSF69304">
    <property type="entry name" value="Tricorn protease N-terminal domain"/>
    <property type="match status" value="1"/>
</dbReference>
<feature type="region of interest" description="Disordered" evidence="1">
    <location>
        <begin position="114"/>
        <end position="137"/>
    </location>
</feature>
<dbReference type="Proteomes" id="UP000034749">
    <property type="component" value="Unassembled WGS sequence"/>
</dbReference>
<dbReference type="AlphaFoldDB" id="A0A0G0TRY5"/>
<evidence type="ECO:0000256" key="1">
    <source>
        <dbReference type="SAM" id="MobiDB-lite"/>
    </source>
</evidence>
<gene>
    <name evidence="3" type="ORF">UU24_C0003G0018</name>
</gene>
<protein>
    <submittedName>
        <fullName evidence="3">Uncharacterized protein</fullName>
    </submittedName>
</protein>
<proteinExistence type="predicted"/>
<sequence>MQRKNLKLLIALIIIVLMVIFTYFYFDKTNDTTGDTTGDTSTGTNFVSDFFNFGVKDKTDGNTNEETPTDISDYTPPENTTEAQKLRLTKVSSMPVAGFTVFMKEIYKDVANPKKTNPSSAEFSSPPAKGGIEGGSKITPTAPATEFVPILRYVAKETGFIYQSAVDKILERKFTNTTIPRVYEASFADKENTVIMRYLKKDGKTIETFTGELPKEVLGADTAEENEITGSFLPENITDMSVSSDTSEIFYLFNFKDGVAGTTAFALGSNKTQVFDSKFTEWLSQWPNSNMITVTTKPASFVSGYMYAIDPNKKDLKKILGGINGLTTLTSPDGNNVLYSNNNLNMSIYNKQTGEYKQLGVRTLSEKCVWGRASDVVYCAVPKYINGSLYPDTWYQGEVSFSDDIWKIYTTDGNGSKILDPLISGEGTSTEEIDGIKLMLDQTENYLFFVNKKDSYLWELRLN</sequence>
<evidence type="ECO:0000313" key="3">
    <source>
        <dbReference type="EMBL" id="KKR79728.1"/>
    </source>
</evidence>
<name>A0A0G0TRY5_9BACT</name>
<comment type="caution">
    <text evidence="3">The sequence shown here is derived from an EMBL/GenBank/DDBJ whole genome shotgun (WGS) entry which is preliminary data.</text>
</comment>
<accession>A0A0G0TRY5</accession>
<feature type="compositionally biased region" description="Polar residues" evidence="1">
    <location>
        <begin position="114"/>
        <end position="123"/>
    </location>
</feature>
<keyword evidence="2" id="KW-1133">Transmembrane helix</keyword>
<organism evidence="3 4">
    <name type="scientific">Candidatus Nomurabacteria bacterium GW2011_GWA2_40_9</name>
    <dbReference type="NCBI Taxonomy" id="1618734"/>
    <lineage>
        <taxon>Bacteria</taxon>
        <taxon>Candidatus Nomuraibacteriota</taxon>
    </lineage>
</organism>
<feature type="transmembrane region" description="Helical" evidence="2">
    <location>
        <begin position="7"/>
        <end position="26"/>
    </location>
</feature>
<evidence type="ECO:0000256" key="2">
    <source>
        <dbReference type="SAM" id="Phobius"/>
    </source>
</evidence>
<evidence type="ECO:0000313" key="4">
    <source>
        <dbReference type="Proteomes" id="UP000034749"/>
    </source>
</evidence>
<feature type="region of interest" description="Disordered" evidence="1">
    <location>
        <begin position="57"/>
        <end position="78"/>
    </location>
</feature>
<reference evidence="3 4" key="1">
    <citation type="journal article" date="2015" name="Nature">
        <title>rRNA introns, odd ribosomes, and small enigmatic genomes across a large radiation of phyla.</title>
        <authorList>
            <person name="Brown C.T."/>
            <person name="Hug L.A."/>
            <person name="Thomas B.C."/>
            <person name="Sharon I."/>
            <person name="Castelle C.J."/>
            <person name="Singh A."/>
            <person name="Wilkins M.J."/>
            <person name="Williams K.H."/>
            <person name="Banfield J.F."/>
        </authorList>
    </citation>
    <scope>NUCLEOTIDE SEQUENCE [LARGE SCALE GENOMIC DNA]</scope>
</reference>